<evidence type="ECO:0000256" key="1">
    <source>
        <dbReference type="SAM" id="MobiDB-lite"/>
    </source>
</evidence>
<dbReference type="AlphaFoldDB" id="A0A6N3ES30"/>
<organism evidence="2">
    <name type="scientific">Eubacterium limosum</name>
    <dbReference type="NCBI Taxonomy" id="1736"/>
    <lineage>
        <taxon>Bacteria</taxon>
        <taxon>Bacillati</taxon>
        <taxon>Bacillota</taxon>
        <taxon>Clostridia</taxon>
        <taxon>Eubacteriales</taxon>
        <taxon>Eubacteriaceae</taxon>
        <taxon>Eubacterium</taxon>
    </lineage>
</organism>
<gene>
    <name evidence="2" type="ORF">ELLFYP34_00147</name>
</gene>
<accession>A0A6N3ES30</accession>
<name>A0A6N3ES30_EUBLI</name>
<protein>
    <submittedName>
        <fullName evidence="2">Uncharacterized protein</fullName>
    </submittedName>
</protein>
<feature type="compositionally biased region" description="Polar residues" evidence="1">
    <location>
        <begin position="50"/>
        <end position="64"/>
    </location>
</feature>
<evidence type="ECO:0000313" key="2">
    <source>
        <dbReference type="EMBL" id="VYU43890.1"/>
    </source>
</evidence>
<reference evidence="2" key="1">
    <citation type="submission" date="2019-11" db="EMBL/GenBank/DDBJ databases">
        <authorList>
            <person name="Feng L."/>
        </authorList>
    </citation>
    <scope>NUCLEOTIDE SEQUENCE</scope>
    <source>
        <strain evidence="2">ElimosumLFYP34</strain>
    </source>
</reference>
<feature type="region of interest" description="Disordered" evidence="1">
    <location>
        <begin position="42"/>
        <end position="64"/>
    </location>
</feature>
<sequence length="64" mass="7694">MNKRIRKKKEKQQLAWTIRELVKETLRHGNVDNRLFRYGKRHSQHMEKQGQLSHVLQTAFPTAP</sequence>
<proteinExistence type="predicted"/>
<dbReference type="EMBL" id="CACRTR010000012">
    <property type="protein sequence ID" value="VYU43890.1"/>
    <property type="molecule type" value="Genomic_DNA"/>
</dbReference>